<dbReference type="EMBL" id="CP002305">
    <property type="protein sequence ID" value="ADQ18034.1"/>
    <property type="molecule type" value="Genomic_DNA"/>
</dbReference>
<evidence type="ECO:0000256" key="8">
    <source>
        <dbReference type="SAM" id="SignalP"/>
    </source>
</evidence>
<evidence type="ECO:0000256" key="2">
    <source>
        <dbReference type="ARBA" id="ARBA00022448"/>
    </source>
</evidence>
<dbReference type="STRING" id="649349.Lbys_2358"/>
<dbReference type="eggNOG" id="COG1629">
    <property type="taxonomic scope" value="Bacteria"/>
</dbReference>
<keyword evidence="8" id="KW-0732">Signal</keyword>
<dbReference type="HOGENOM" id="CLU_004317_0_2_10"/>
<gene>
    <name evidence="10" type="ordered locus">Lbys_2358</name>
</gene>
<protein>
    <submittedName>
        <fullName evidence="10">TonB-dependent receptor plug</fullName>
    </submittedName>
</protein>
<reference key="1">
    <citation type="submission" date="2010-11" db="EMBL/GenBank/DDBJ databases">
        <title>The complete genome of Leadbetterella byssophila DSM 17132.</title>
        <authorList>
            <consortium name="US DOE Joint Genome Institute (JGI-PGF)"/>
            <person name="Lucas S."/>
            <person name="Copeland A."/>
            <person name="Lapidus A."/>
            <person name="Glavina del Rio T."/>
            <person name="Dalin E."/>
            <person name="Tice H."/>
            <person name="Bruce D."/>
            <person name="Goodwin L."/>
            <person name="Pitluck S."/>
            <person name="Kyrpides N."/>
            <person name="Mavromatis K."/>
            <person name="Ivanova N."/>
            <person name="Teshima H."/>
            <person name="Brettin T."/>
            <person name="Detter J.C."/>
            <person name="Han C."/>
            <person name="Tapia R."/>
            <person name="Land M."/>
            <person name="Hauser L."/>
            <person name="Markowitz V."/>
            <person name="Cheng J.-F."/>
            <person name="Hugenholtz P."/>
            <person name="Woyke T."/>
            <person name="Wu D."/>
            <person name="Tindall B."/>
            <person name="Pomrenke H.G."/>
            <person name="Brambilla E."/>
            <person name="Klenk H.-P."/>
            <person name="Eisen J.A."/>
        </authorList>
    </citation>
    <scope>NUCLEOTIDE SEQUENCE [LARGE SCALE GENOMIC DNA]</scope>
    <source>
        <strain>DSM 17132</strain>
    </source>
</reference>
<dbReference type="SUPFAM" id="SSF56935">
    <property type="entry name" value="Porins"/>
    <property type="match status" value="1"/>
</dbReference>
<dbReference type="InterPro" id="IPR039426">
    <property type="entry name" value="TonB-dep_rcpt-like"/>
</dbReference>
<accession>E4RWG1</accession>
<dbReference type="eggNOG" id="COG4771">
    <property type="taxonomic scope" value="Bacteria"/>
</dbReference>
<dbReference type="InterPro" id="IPR008969">
    <property type="entry name" value="CarboxyPept-like_regulatory"/>
</dbReference>
<evidence type="ECO:0000256" key="7">
    <source>
        <dbReference type="PROSITE-ProRule" id="PRU01360"/>
    </source>
</evidence>
<dbReference type="Gene3D" id="2.60.40.1120">
    <property type="entry name" value="Carboxypeptidase-like, regulatory domain"/>
    <property type="match status" value="1"/>
</dbReference>
<keyword evidence="3 7" id="KW-1134">Transmembrane beta strand</keyword>
<evidence type="ECO:0000256" key="6">
    <source>
        <dbReference type="ARBA" id="ARBA00023237"/>
    </source>
</evidence>
<feature type="domain" description="TonB-dependent receptor plug" evidence="9">
    <location>
        <begin position="117"/>
        <end position="224"/>
    </location>
</feature>
<dbReference type="InterPro" id="IPR037066">
    <property type="entry name" value="Plug_dom_sf"/>
</dbReference>
<dbReference type="NCBIfam" id="TIGR04056">
    <property type="entry name" value="OMP_RagA_SusC"/>
    <property type="match status" value="1"/>
</dbReference>
<dbReference type="InterPro" id="IPR036942">
    <property type="entry name" value="Beta-barrel_TonB_sf"/>
</dbReference>
<dbReference type="GO" id="GO:0009279">
    <property type="term" value="C:cell outer membrane"/>
    <property type="evidence" value="ECO:0007669"/>
    <property type="project" value="UniProtKB-SubCell"/>
</dbReference>
<comment type="similarity">
    <text evidence="7">Belongs to the TonB-dependent receptor family.</text>
</comment>
<keyword evidence="10" id="KW-0675">Receptor</keyword>
<dbReference type="AlphaFoldDB" id="E4RWG1"/>
<evidence type="ECO:0000256" key="1">
    <source>
        <dbReference type="ARBA" id="ARBA00004571"/>
    </source>
</evidence>
<dbReference type="KEGG" id="lby:Lbys_2358"/>
<dbReference type="OrthoDB" id="9768177at2"/>
<evidence type="ECO:0000313" key="10">
    <source>
        <dbReference type="EMBL" id="ADQ18034.1"/>
    </source>
</evidence>
<dbReference type="Gene3D" id="2.170.130.10">
    <property type="entry name" value="TonB-dependent receptor, plug domain"/>
    <property type="match status" value="1"/>
</dbReference>
<keyword evidence="4 7" id="KW-0812">Transmembrane</keyword>
<evidence type="ECO:0000256" key="4">
    <source>
        <dbReference type="ARBA" id="ARBA00022692"/>
    </source>
</evidence>
<feature type="chain" id="PRO_5003188216" evidence="8">
    <location>
        <begin position="24"/>
        <end position="1020"/>
    </location>
</feature>
<keyword evidence="5 7" id="KW-0472">Membrane</keyword>
<feature type="signal peptide" evidence="8">
    <location>
        <begin position="1"/>
        <end position="23"/>
    </location>
</feature>
<evidence type="ECO:0000259" key="9">
    <source>
        <dbReference type="Pfam" id="PF07715"/>
    </source>
</evidence>
<dbReference type="Pfam" id="PF07715">
    <property type="entry name" value="Plug"/>
    <property type="match status" value="1"/>
</dbReference>
<evidence type="ECO:0000256" key="5">
    <source>
        <dbReference type="ARBA" id="ARBA00023136"/>
    </source>
</evidence>
<dbReference type="Proteomes" id="UP000007435">
    <property type="component" value="Chromosome"/>
</dbReference>
<keyword evidence="2 7" id="KW-0813">Transport</keyword>
<reference evidence="10 11" key="2">
    <citation type="journal article" date="2011" name="Stand. Genomic Sci.">
        <title>Complete genome sequence of Leadbetterella byssophila type strain (4M15).</title>
        <authorList>
            <person name="Abt B."/>
            <person name="Teshima H."/>
            <person name="Lucas S."/>
            <person name="Lapidus A."/>
            <person name="Del Rio T.G."/>
            <person name="Nolan M."/>
            <person name="Tice H."/>
            <person name="Cheng J.F."/>
            <person name="Pitluck S."/>
            <person name="Liolios K."/>
            <person name="Pagani I."/>
            <person name="Ivanova N."/>
            <person name="Mavromatis K."/>
            <person name="Pati A."/>
            <person name="Tapia R."/>
            <person name="Han C."/>
            <person name="Goodwin L."/>
            <person name="Chen A."/>
            <person name="Palaniappan K."/>
            <person name="Land M."/>
            <person name="Hauser L."/>
            <person name="Chang Y.J."/>
            <person name="Jeffries C.D."/>
            <person name="Rohde M."/>
            <person name="Goker M."/>
            <person name="Tindall B.J."/>
            <person name="Detter J.C."/>
            <person name="Woyke T."/>
            <person name="Bristow J."/>
            <person name="Eisen J.A."/>
            <person name="Markowitz V."/>
            <person name="Hugenholtz P."/>
            <person name="Klenk H.P."/>
            <person name="Kyrpides N.C."/>
        </authorList>
    </citation>
    <scope>NUCLEOTIDE SEQUENCE [LARGE SCALE GENOMIC DNA]</scope>
    <source>
        <strain evidence="11">DSM 17132 / JCM 16389 / KACC 11308 / NBRC 106382 / 4M15</strain>
    </source>
</reference>
<dbReference type="SUPFAM" id="SSF49464">
    <property type="entry name" value="Carboxypeptidase regulatory domain-like"/>
    <property type="match status" value="1"/>
</dbReference>
<dbReference type="PROSITE" id="PS52016">
    <property type="entry name" value="TONB_DEPENDENT_REC_3"/>
    <property type="match status" value="1"/>
</dbReference>
<dbReference type="InterPro" id="IPR023997">
    <property type="entry name" value="TonB-dep_OMP_SusC/RagA_CS"/>
</dbReference>
<evidence type="ECO:0000313" key="11">
    <source>
        <dbReference type="Proteomes" id="UP000007435"/>
    </source>
</evidence>
<name>E4RWG1_LEAB4</name>
<comment type="subcellular location">
    <subcellularLocation>
        <location evidence="1 7">Cell outer membrane</location>
        <topology evidence="1 7">Multi-pass membrane protein</topology>
    </subcellularLocation>
</comment>
<dbReference type="FunFam" id="2.170.130.10:FF:000008">
    <property type="entry name" value="SusC/RagA family TonB-linked outer membrane protein"/>
    <property type="match status" value="1"/>
</dbReference>
<dbReference type="InterPro" id="IPR012910">
    <property type="entry name" value="Plug_dom"/>
</dbReference>
<organism evidence="10 11">
    <name type="scientific">Leadbetterella byssophila (strain DSM 17132 / JCM 16389 / KACC 11308 / NBRC 106382 / 4M15)</name>
    <dbReference type="NCBI Taxonomy" id="649349"/>
    <lineage>
        <taxon>Bacteria</taxon>
        <taxon>Pseudomonadati</taxon>
        <taxon>Bacteroidota</taxon>
        <taxon>Cytophagia</taxon>
        <taxon>Cytophagales</taxon>
        <taxon>Leadbetterellaceae</taxon>
        <taxon>Leadbetterella</taxon>
    </lineage>
</organism>
<proteinExistence type="inferred from homology"/>
<sequence>MKKSFTVLLTMLYIVCTSMNVLAFDSEIKGRVTDASGAPLPGVTVTIKGTSKGTLTDPNGNYSLVVAESNAVLVFRQVGYTPVERTVGSQTVINVSLEEDVQALEEVVVVGYGTVRKSDVTGAIAKVGQKEMEAMPVQNALQAMQGKTAGVDITSNERPGEIGSIRIRGERSLTATNAPLYVVDGIPMQGNGIENLNPADIESIEVLKDASSTAIFGSRGANGVILVTTKRGKSGRMSVNYSGTLSVENMHDRMEMMNSAEWLDYSRAAKIKAGTYNGSNQITKENDMKVYGTDPYAWAQIEKGWAGGTWNGDLVPTYNWTDAGLQTAMTQIHTVSASGGTDKLQSYGSFGYMDQQGTQPGQGYKRYTGKFSADFNATSWLKLGGNINLTYGDQEYGYNFRKSATGASNLYFALQGMLPWTVPYTPDGEYIRNPGADVNIINPIREVDYSRNQRINLRALASLYSEINVGKIFGFLDGLKYRFQFGPDFRFGRTGVADRAESINGDGNNLVQYNNDIRSSWTLDNLLYYNKTINKNAIGVTLLQSASAFKSEGSNMRSFVNTPEELWYNIGSLASIQGYGSYLTETQLTSYMARLNYGYNDRYLLTVSGRWDGASQLAEGYKWDFFPSAALAWRIDQEEFLKKTTWIDQLKLRFGVGVTGNAGISAYGTKGAVTNTFYHWGDIVAPGMIASDPSAASPVVMANTALGWEKTAQYNLGIDFSVFKGRIDGSIDFYKSRTSDLLLEKALPALTGYLRTWDNIGKTENKGVDISLNSVNVKTKDFRWTSTLTYSADRSKIVELADGKIEDIANSWFVGSPIGVYYDYVYDGVWKTSEKEEAAKYGRTPGMIKVKDLNGDGVIDGNNDRAIVGKGRPDWSGGFLNTFTYKNWELSAFLYGRFGFTLRTGAETLSGRFAMRKLDYWIEGVNEDAEYYAPGVGGENGDTFKNAQNYQDGSFIKLRNVSLGYTFRPHQLQSLKIQNLKLYVQCMNPGLVYSKIDYIDPDLGGSTFNRSFVFGLNVGF</sequence>
<dbReference type="InterPro" id="IPR023996">
    <property type="entry name" value="TonB-dep_OMP_SusC/RagA"/>
</dbReference>
<dbReference type="Pfam" id="PF13715">
    <property type="entry name" value="CarbopepD_reg_2"/>
    <property type="match status" value="1"/>
</dbReference>
<keyword evidence="6 7" id="KW-0998">Cell outer membrane</keyword>
<dbReference type="Gene3D" id="2.40.170.20">
    <property type="entry name" value="TonB-dependent receptor, beta-barrel domain"/>
    <property type="match status" value="1"/>
</dbReference>
<evidence type="ECO:0000256" key="3">
    <source>
        <dbReference type="ARBA" id="ARBA00022452"/>
    </source>
</evidence>
<dbReference type="NCBIfam" id="TIGR04057">
    <property type="entry name" value="SusC_RagA_signa"/>
    <property type="match status" value="1"/>
</dbReference>
<keyword evidence="11" id="KW-1185">Reference proteome</keyword>